<sequence length="86" mass="9777">MEVVSAIFDVMNDPRGGLILRINQQTVWPFGMRPTRPMVITKGNDAELAKAFAKAAIILPRYRTRPTWGARYKVTVEQLRTLGFDI</sequence>
<dbReference type="EMBL" id="LT629690">
    <property type="protein sequence ID" value="SDE83046.1"/>
    <property type="molecule type" value="Genomic_DNA"/>
</dbReference>
<protein>
    <submittedName>
        <fullName evidence="1">Uncharacterized protein</fullName>
    </submittedName>
</protein>
<dbReference type="Proteomes" id="UP000182427">
    <property type="component" value="Chromosome I"/>
</dbReference>
<gene>
    <name evidence="1" type="ORF">SAMN05444167_0549</name>
</gene>
<organism evidence="1 2">
    <name type="scientific">Terriglobus roseus</name>
    <dbReference type="NCBI Taxonomy" id="392734"/>
    <lineage>
        <taxon>Bacteria</taxon>
        <taxon>Pseudomonadati</taxon>
        <taxon>Acidobacteriota</taxon>
        <taxon>Terriglobia</taxon>
        <taxon>Terriglobales</taxon>
        <taxon>Acidobacteriaceae</taxon>
        <taxon>Terriglobus</taxon>
    </lineage>
</organism>
<reference evidence="1 2" key="1">
    <citation type="submission" date="2016-10" db="EMBL/GenBank/DDBJ databases">
        <authorList>
            <person name="de Groot N.N."/>
        </authorList>
    </citation>
    <scope>NUCLEOTIDE SEQUENCE [LARGE SCALE GENOMIC DNA]</scope>
    <source>
        <strain evidence="1 2">GAS232</strain>
    </source>
</reference>
<name>A0A1G7G4E8_9BACT</name>
<accession>A0A1G7G4E8</accession>
<evidence type="ECO:0000313" key="1">
    <source>
        <dbReference type="EMBL" id="SDE83046.1"/>
    </source>
</evidence>
<keyword evidence="2" id="KW-1185">Reference proteome</keyword>
<evidence type="ECO:0000313" key="2">
    <source>
        <dbReference type="Proteomes" id="UP000182427"/>
    </source>
</evidence>
<dbReference type="AlphaFoldDB" id="A0A1G7G4E8"/>
<proteinExistence type="predicted"/>